<accession>A0A7Y0LDG0</accession>
<dbReference type="EMBL" id="JABBXH010000004">
    <property type="protein sequence ID" value="NMP32529.1"/>
    <property type="molecule type" value="Genomic_DNA"/>
</dbReference>
<dbReference type="AlphaFoldDB" id="A0A7Y0LDG0"/>
<name>A0A7Y0LDG0_9GAMM</name>
<keyword evidence="1" id="KW-0812">Transmembrane</keyword>
<protein>
    <submittedName>
        <fullName evidence="3">Uncharacterized protein</fullName>
    </submittedName>
</protein>
<evidence type="ECO:0000256" key="1">
    <source>
        <dbReference type="SAM" id="Phobius"/>
    </source>
</evidence>
<feature type="signal peptide" evidence="2">
    <location>
        <begin position="1"/>
        <end position="22"/>
    </location>
</feature>
<keyword evidence="2" id="KW-0732">Signal</keyword>
<keyword evidence="4" id="KW-1185">Reference proteome</keyword>
<dbReference type="RefSeq" id="WP_169075854.1">
    <property type="nucleotide sequence ID" value="NZ_JABBXH010000004.1"/>
</dbReference>
<proteinExistence type="predicted"/>
<keyword evidence="1" id="KW-0472">Membrane</keyword>
<feature type="transmembrane region" description="Helical" evidence="1">
    <location>
        <begin position="96"/>
        <end position="119"/>
    </location>
</feature>
<keyword evidence="1" id="KW-1133">Transmembrane helix</keyword>
<dbReference type="Proteomes" id="UP000568664">
    <property type="component" value="Unassembled WGS sequence"/>
</dbReference>
<gene>
    <name evidence="3" type="ORF">HII17_13245</name>
</gene>
<feature type="transmembrane region" description="Helical" evidence="1">
    <location>
        <begin position="63"/>
        <end position="84"/>
    </location>
</feature>
<sequence length="125" mass="13934">MRKKQFLSLISLNLLLTPYAMASDPSGLMVIFIPGLVFLVVGSFAVSYALTTAIENYWLKFSLRIFSIAIIVTPSQVGGAGYWWPNGIALLFYDQLNISNAAFNTMCVTLAFVSAWWLIKRTTKI</sequence>
<evidence type="ECO:0000313" key="4">
    <source>
        <dbReference type="Proteomes" id="UP000568664"/>
    </source>
</evidence>
<evidence type="ECO:0000256" key="2">
    <source>
        <dbReference type="SAM" id="SignalP"/>
    </source>
</evidence>
<evidence type="ECO:0000313" key="3">
    <source>
        <dbReference type="EMBL" id="NMP32529.1"/>
    </source>
</evidence>
<comment type="caution">
    <text evidence="3">The sequence shown here is derived from an EMBL/GenBank/DDBJ whole genome shotgun (WGS) entry which is preliminary data.</text>
</comment>
<feature type="chain" id="PRO_5031301102" evidence="2">
    <location>
        <begin position="23"/>
        <end position="125"/>
    </location>
</feature>
<reference evidence="3 4" key="1">
    <citation type="submission" date="2020-04" db="EMBL/GenBank/DDBJ databases">
        <title>Thalassotalea sp. M1531, isolated from the surface of marine red alga.</title>
        <authorList>
            <person name="Pang L."/>
            <person name="Lu D.-C."/>
        </authorList>
    </citation>
    <scope>NUCLEOTIDE SEQUENCE [LARGE SCALE GENOMIC DNA]</scope>
    <source>
        <strain evidence="3 4">M1531</strain>
    </source>
</reference>
<organism evidence="3 4">
    <name type="scientific">Thalassotalea algicola</name>
    <dbReference type="NCBI Taxonomy" id="2716224"/>
    <lineage>
        <taxon>Bacteria</taxon>
        <taxon>Pseudomonadati</taxon>
        <taxon>Pseudomonadota</taxon>
        <taxon>Gammaproteobacteria</taxon>
        <taxon>Alteromonadales</taxon>
        <taxon>Colwelliaceae</taxon>
        <taxon>Thalassotalea</taxon>
    </lineage>
</organism>
<feature type="transmembrane region" description="Helical" evidence="1">
    <location>
        <begin position="32"/>
        <end position="51"/>
    </location>
</feature>